<dbReference type="EMBL" id="BJYZ01000022">
    <property type="protein sequence ID" value="GEO40606.1"/>
    <property type="molecule type" value="Genomic_DNA"/>
</dbReference>
<evidence type="ECO:0000313" key="2">
    <source>
        <dbReference type="Proteomes" id="UP000321523"/>
    </source>
</evidence>
<dbReference type="AlphaFoldDB" id="A0A512DVZ4"/>
<evidence type="ECO:0000313" key="1">
    <source>
        <dbReference type="EMBL" id="GEO40606.1"/>
    </source>
</evidence>
<accession>A0A512DVZ4</accession>
<reference evidence="1 2" key="1">
    <citation type="submission" date="2019-07" db="EMBL/GenBank/DDBJ databases">
        <title>Whole genome shotgun sequence of Skermanella aerolata NBRC 106429.</title>
        <authorList>
            <person name="Hosoyama A."/>
            <person name="Uohara A."/>
            <person name="Ohji S."/>
            <person name="Ichikawa N."/>
        </authorList>
    </citation>
    <scope>NUCLEOTIDE SEQUENCE [LARGE SCALE GENOMIC DNA]</scope>
    <source>
        <strain evidence="1 2">NBRC 106429</strain>
    </source>
</reference>
<dbReference type="Proteomes" id="UP000321523">
    <property type="component" value="Unassembled WGS sequence"/>
</dbReference>
<proteinExistence type="predicted"/>
<dbReference type="RefSeq" id="WP_044430576.1">
    <property type="nucleotide sequence ID" value="NZ_BJYZ01000022.1"/>
</dbReference>
<gene>
    <name evidence="1" type="ORF">SAE02_47540</name>
</gene>
<sequence length="128" mass="13947">MEKAAIGQGLLGPVVQAVAEPEGRYLDPRRFLNLTGMQVQDLAALAGVDRNTVARNPRSPKVQNAVGAVVRLLESATEVAGDLNRALLWYRHQPIEAYRFQTPAELVAKGHADAVVAYLDDLRHGTYS</sequence>
<name>A0A512DVZ4_9PROT</name>
<keyword evidence="2" id="KW-1185">Reference proteome</keyword>
<protein>
    <submittedName>
        <fullName evidence="1">Uncharacterized protein</fullName>
    </submittedName>
</protein>
<dbReference type="OrthoDB" id="582619at2"/>
<organism evidence="1 2">
    <name type="scientific">Skermanella aerolata</name>
    <dbReference type="NCBI Taxonomy" id="393310"/>
    <lineage>
        <taxon>Bacteria</taxon>
        <taxon>Pseudomonadati</taxon>
        <taxon>Pseudomonadota</taxon>
        <taxon>Alphaproteobacteria</taxon>
        <taxon>Rhodospirillales</taxon>
        <taxon>Azospirillaceae</taxon>
        <taxon>Skermanella</taxon>
    </lineage>
</organism>
<comment type="caution">
    <text evidence="1">The sequence shown here is derived from an EMBL/GenBank/DDBJ whole genome shotgun (WGS) entry which is preliminary data.</text>
</comment>